<dbReference type="RefSeq" id="WP_109387154.1">
    <property type="nucleotide sequence ID" value="NZ_QETF01000004.1"/>
</dbReference>
<evidence type="ECO:0000256" key="2">
    <source>
        <dbReference type="ARBA" id="ARBA00022840"/>
    </source>
</evidence>
<dbReference type="InterPro" id="IPR027417">
    <property type="entry name" value="P-loop_NTPase"/>
</dbReference>
<evidence type="ECO:0000313" key="4">
    <source>
        <dbReference type="EMBL" id="PWG17544.1"/>
    </source>
</evidence>
<dbReference type="PROSITE" id="PS51206">
    <property type="entry name" value="SF3_HELICASE_1"/>
    <property type="match status" value="1"/>
</dbReference>
<dbReference type="Pfam" id="PF19263">
    <property type="entry name" value="DUF5906"/>
    <property type="match status" value="1"/>
</dbReference>
<dbReference type="EMBL" id="QETF01000004">
    <property type="protein sequence ID" value="PWG17544.1"/>
    <property type="molecule type" value="Genomic_DNA"/>
</dbReference>
<evidence type="ECO:0000313" key="5">
    <source>
        <dbReference type="Proteomes" id="UP000245293"/>
    </source>
</evidence>
<reference evidence="5" key="1">
    <citation type="submission" date="2018-05" db="EMBL/GenBank/DDBJ databases">
        <authorList>
            <person name="Du Z."/>
            <person name="Wang X."/>
        </authorList>
    </citation>
    <scope>NUCLEOTIDE SEQUENCE [LARGE SCALE GENOMIC DNA]</scope>
    <source>
        <strain evidence="5">WDS4C29</strain>
    </source>
</reference>
<accession>A0A2V1P6U7</accession>
<comment type="caution">
    <text evidence="4">The sequence shown here is derived from an EMBL/GenBank/DDBJ whole genome shotgun (WGS) entry which is preliminary data.</text>
</comment>
<proteinExistence type="predicted"/>
<organism evidence="4 5">
    <name type="scientific">Salibaculum griseiflavum</name>
    <dbReference type="NCBI Taxonomy" id="1914409"/>
    <lineage>
        <taxon>Bacteria</taxon>
        <taxon>Pseudomonadati</taxon>
        <taxon>Pseudomonadota</taxon>
        <taxon>Alphaproteobacteria</taxon>
        <taxon>Rhodobacterales</taxon>
        <taxon>Roseobacteraceae</taxon>
        <taxon>Salibaculum</taxon>
    </lineage>
</organism>
<dbReference type="InterPro" id="IPR045455">
    <property type="entry name" value="NrS-1_pol-like_helicase"/>
</dbReference>
<keyword evidence="1" id="KW-0547">Nucleotide-binding</keyword>
<keyword evidence="2" id="KW-0067">ATP-binding</keyword>
<sequence length="348" mass="39514">MIEDASPAWGVAGEFLDFVFTRREERERFLDWLAWCLQNESDKPNWAPFLYSETKGSGKSTLCSLVARLFGEENTVSQNNVDKLSGRFNAPVLTKKLVICEELNLRQDSPQGNALKTYLTESRVMTERKGQDAETVDHCCCFLFTTNHAPMWIEPEDRRYYIIEFDHDGHAAGPRAEEFSALVGRLVEFMEDERAMAGVYRALMERRLSNGFSAKTLNVERDGTEIMRRIHAASEQTVRAQLRELLDDRGQHVVPEGEVVKLIREELGQNPNSTRHIMIEMGWSKSKVKWGGCEYARAIWVRDGYWVEQGRVKGPGHYSQPISEHLAGARQPGAAAPGLDVCVEAPLY</sequence>
<name>A0A2V1P6U7_9RHOB</name>
<dbReference type="InterPro" id="IPR014015">
    <property type="entry name" value="Helicase_SF3_DNA-vir"/>
</dbReference>
<evidence type="ECO:0000256" key="1">
    <source>
        <dbReference type="ARBA" id="ARBA00022741"/>
    </source>
</evidence>
<feature type="domain" description="SF3 helicase" evidence="3">
    <location>
        <begin position="24"/>
        <end position="178"/>
    </location>
</feature>
<dbReference type="GO" id="GO:0005524">
    <property type="term" value="F:ATP binding"/>
    <property type="evidence" value="ECO:0007669"/>
    <property type="project" value="UniProtKB-KW"/>
</dbReference>
<dbReference type="OrthoDB" id="8215052at2"/>
<gene>
    <name evidence="4" type="ORF">DFK10_04765</name>
</gene>
<keyword evidence="5" id="KW-1185">Reference proteome</keyword>
<evidence type="ECO:0000259" key="3">
    <source>
        <dbReference type="PROSITE" id="PS51206"/>
    </source>
</evidence>
<dbReference type="Gene3D" id="3.40.50.300">
    <property type="entry name" value="P-loop containing nucleotide triphosphate hydrolases"/>
    <property type="match status" value="1"/>
</dbReference>
<dbReference type="AlphaFoldDB" id="A0A2V1P6U7"/>
<protein>
    <recommendedName>
        <fullName evidence="3">SF3 helicase domain-containing protein</fullName>
    </recommendedName>
</protein>
<dbReference type="SUPFAM" id="SSF52540">
    <property type="entry name" value="P-loop containing nucleoside triphosphate hydrolases"/>
    <property type="match status" value="1"/>
</dbReference>
<dbReference type="Proteomes" id="UP000245293">
    <property type="component" value="Unassembled WGS sequence"/>
</dbReference>